<evidence type="ECO:0000313" key="4">
    <source>
        <dbReference type="Proteomes" id="UP000185680"/>
    </source>
</evidence>
<organism evidence="1 4">
    <name type="scientific">Hydrogenophaga crassostreae</name>
    <dbReference type="NCBI Taxonomy" id="1763535"/>
    <lineage>
        <taxon>Bacteria</taxon>
        <taxon>Pseudomonadati</taxon>
        <taxon>Pseudomonadota</taxon>
        <taxon>Betaproteobacteria</taxon>
        <taxon>Burkholderiales</taxon>
        <taxon>Comamonadaceae</taxon>
        <taxon>Hydrogenophaga</taxon>
    </lineage>
</organism>
<dbReference type="KEGG" id="hyl:LPB072_16600"/>
<dbReference type="AlphaFoldDB" id="A0A162Z5C6"/>
<evidence type="ECO:0000313" key="2">
    <source>
        <dbReference type="EMBL" id="OAD43763.1"/>
    </source>
</evidence>
<accession>A0A162Z5C6</accession>
<reference evidence="1 4" key="2">
    <citation type="submission" date="2016-10" db="EMBL/GenBank/DDBJ databases">
        <title>Hydorgenophaga sp. LPB0072 isolated from gastropod.</title>
        <authorList>
            <person name="Kim E."/>
            <person name="Yi H."/>
        </authorList>
    </citation>
    <scope>NUCLEOTIDE SEQUENCE [LARGE SCALE GENOMIC DNA]</scope>
    <source>
        <strain evidence="1 4">LPB0072</strain>
    </source>
</reference>
<dbReference type="EMBL" id="CP017476">
    <property type="protein sequence ID" value="AOW14216.1"/>
    <property type="molecule type" value="Genomic_DNA"/>
</dbReference>
<gene>
    <name evidence="1" type="ORF">LPB072_16600</name>
    <name evidence="2" type="ORF">LPB72_04440</name>
</gene>
<evidence type="ECO:0000313" key="3">
    <source>
        <dbReference type="Proteomes" id="UP000185657"/>
    </source>
</evidence>
<dbReference type="Proteomes" id="UP000185657">
    <property type="component" value="Unassembled WGS sequence"/>
</dbReference>
<dbReference type="EMBL" id="LVWD01000003">
    <property type="protein sequence ID" value="OAD43763.1"/>
    <property type="molecule type" value="Genomic_DNA"/>
</dbReference>
<proteinExistence type="predicted"/>
<name>A0A162Z5C6_9BURK</name>
<keyword evidence="3" id="KW-1185">Reference proteome</keyword>
<evidence type="ECO:0000313" key="1">
    <source>
        <dbReference type="EMBL" id="AOW14216.1"/>
    </source>
</evidence>
<dbReference type="Proteomes" id="UP000185680">
    <property type="component" value="Chromosome"/>
</dbReference>
<protein>
    <submittedName>
        <fullName evidence="1">Uncharacterized protein</fullName>
    </submittedName>
</protein>
<reference evidence="2 3" key="1">
    <citation type="submission" date="2016-02" db="EMBL/GenBank/DDBJ databases">
        <title>Draft genome sequence of Hydrogenophaga sp. LPB0072.</title>
        <authorList>
            <person name="Shin S.-K."/>
            <person name="Yi H."/>
        </authorList>
    </citation>
    <scope>NUCLEOTIDE SEQUENCE [LARGE SCALE GENOMIC DNA]</scope>
    <source>
        <strain evidence="2 3">LPB0072</strain>
    </source>
</reference>
<sequence>MKIHEAPARFGRRQFACWLAATTTLPLLGCGGGGLDPLGVLDNGGVSDDKYEPADCNLDGKIDLKDDCNRDGVLDEMDGKCCPRGGGSTPASNAGTLYDAYLALQSGMTKAQVIALVPVSPSQGADTDQVLWVKGEEALGVEFKGSGNTSAVVFAQWGLSIAAGGRTESRRF</sequence>